<comment type="caution">
    <text evidence="1">The sequence shown here is derived from an EMBL/GenBank/DDBJ whole genome shotgun (WGS) entry which is preliminary data.</text>
</comment>
<evidence type="ECO:0000313" key="2">
    <source>
        <dbReference type="Proteomes" id="UP000276133"/>
    </source>
</evidence>
<accession>A0A3M7RXG9</accession>
<dbReference type="AlphaFoldDB" id="A0A3M7RXG9"/>
<dbReference type="Proteomes" id="UP000276133">
    <property type="component" value="Unassembled WGS sequence"/>
</dbReference>
<organism evidence="1 2">
    <name type="scientific">Brachionus plicatilis</name>
    <name type="common">Marine rotifer</name>
    <name type="synonym">Brachionus muelleri</name>
    <dbReference type="NCBI Taxonomy" id="10195"/>
    <lineage>
        <taxon>Eukaryota</taxon>
        <taxon>Metazoa</taxon>
        <taxon>Spiralia</taxon>
        <taxon>Gnathifera</taxon>
        <taxon>Rotifera</taxon>
        <taxon>Eurotatoria</taxon>
        <taxon>Monogononta</taxon>
        <taxon>Pseudotrocha</taxon>
        <taxon>Ploima</taxon>
        <taxon>Brachionidae</taxon>
        <taxon>Brachionus</taxon>
    </lineage>
</organism>
<protein>
    <submittedName>
        <fullName evidence="1">Uncharacterized protein</fullName>
    </submittedName>
</protein>
<name>A0A3M7RXG9_BRAPC</name>
<evidence type="ECO:0000313" key="1">
    <source>
        <dbReference type="EMBL" id="RNA28261.1"/>
    </source>
</evidence>
<sequence>MDDLVTKHILPEYVKKIPRICGIVKFHTLNAIKLHKFCSSKNVKKILFYIIKTKITFLFMNKTFQANNLSDQKTKKLLPEEIAQEIVKIEIQKKWQM</sequence>
<dbReference type="EMBL" id="REGN01002412">
    <property type="protein sequence ID" value="RNA28261.1"/>
    <property type="molecule type" value="Genomic_DNA"/>
</dbReference>
<proteinExistence type="predicted"/>
<keyword evidence="2" id="KW-1185">Reference proteome</keyword>
<reference evidence="1 2" key="1">
    <citation type="journal article" date="2018" name="Sci. Rep.">
        <title>Genomic signatures of local adaptation to the degree of environmental predictability in rotifers.</title>
        <authorList>
            <person name="Franch-Gras L."/>
            <person name="Hahn C."/>
            <person name="Garcia-Roger E.M."/>
            <person name="Carmona M.J."/>
            <person name="Serra M."/>
            <person name="Gomez A."/>
        </authorList>
    </citation>
    <scope>NUCLEOTIDE SEQUENCE [LARGE SCALE GENOMIC DNA]</scope>
    <source>
        <strain evidence="1">HYR1</strain>
    </source>
</reference>
<gene>
    <name evidence="1" type="ORF">BpHYR1_003974</name>
</gene>